<dbReference type="Gene3D" id="3.40.50.300">
    <property type="entry name" value="P-loop containing nucleotide triphosphate hydrolases"/>
    <property type="match status" value="1"/>
</dbReference>
<accession>Q9APU3</accession>
<dbReference type="SUPFAM" id="SSF52540">
    <property type="entry name" value="P-loop containing nucleoside triphosphate hydrolases"/>
    <property type="match status" value="1"/>
</dbReference>
<keyword evidence="2" id="KW-0378">Hydrolase</keyword>
<evidence type="ECO:0000313" key="6">
    <source>
        <dbReference type="EMBL" id="AAK01530.1"/>
    </source>
</evidence>
<keyword evidence="1" id="KW-0547">Nucleotide-binding</keyword>
<evidence type="ECO:0000256" key="4">
    <source>
        <dbReference type="ARBA" id="ARBA00022840"/>
    </source>
</evidence>
<dbReference type="Pfam" id="PF00580">
    <property type="entry name" value="UvrD-helicase"/>
    <property type="match status" value="1"/>
</dbReference>
<protein>
    <recommendedName>
        <fullName evidence="5">UvrD-like helicase ATP-binding domain-containing protein</fullName>
    </recommendedName>
</protein>
<dbReference type="InterPro" id="IPR027417">
    <property type="entry name" value="P-loop_NTPase"/>
</dbReference>
<evidence type="ECO:0000256" key="2">
    <source>
        <dbReference type="ARBA" id="ARBA00022801"/>
    </source>
</evidence>
<dbReference type="GO" id="GO:0005524">
    <property type="term" value="F:ATP binding"/>
    <property type="evidence" value="ECO:0007669"/>
    <property type="project" value="UniProtKB-KW"/>
</dbReference>
<dbReference type="GO" id="GO:0004386">
    <property type="term" value="F:helicase activity"/>
    <property type="evidence" value="ECO:0007669"/>
    <property type="project" value="UniProtKB-KW"/>
</dbReference>
<name>Q9APU3_PSEAI</name>
<dbReference type="GO" id="GO:0016787">
    <property type="term" value="F:hydrolase activity"/>
    <property type="evidence" value="ECO:0007669"/>
    <property type="project" value="UniProtKB-KW"/>
</dbReference>
<sequence length="268" mass="30722">MGWYTFLLRHFAKPFLPFKFPGERVGGFSFEGRPGQFAKGRHRFMDSSNHLYACELGRLASELMAATPALLRRLECLYDEILIDEVQDLSGYDWEIVHGLLHSRVDIRMVGDVRQAVLSTNPRGQKNKQYGYAGALEWFLEREADGLLSISYATTTYRCRAEIAAFSDTIFDKSWGFPETISENHVESEHDGVFLVHSKHVSQYVESYQPQCLRNTASSGKDFTLDFMNFKVSKGATFERVLIVPTAPIRTFIQKQECLELRPQRRST</sequence>
<dbReference type="AlphaFoldDB" id="Q9APU3"/>
<dbReference type="InterPro" id="IPR014016">
    <property type="entry name" value="UvrD-like_ATP-bd"/>
</dbReference>
<dbReference type="EMBL" id="AF241171">
    <property type="protein sequence ID" value="AAK01530.1"/>
    <property type="molecule type" value="Genomic_DNA"/>
</dbReference>
<feature type="domain" description="UvrD-like helicase ATP-binding" evidence="5">
    <location>
        <begin position="49"/>
        <end position="117"/>
    </location>
</feature>
<organism evidence="6">
    <name type="scientific">Pseudomonas aeruginosa</name>
    <dbReference type="NCBI Taxonomy" id="287"/>
    <lineage>
        <taxon>Bacteria</taxon>
        <taxon>Pseudomonadati</taxon>
        <taxon>Pseudomonadota</taxon>
        <taxon>Gammaproteobacteria</taxon>
        <taxon>Pseudomonadales</taxon>
        <taxon>Pseudomonadaceae</taxon>
        <taxon>Pseudomonas</taxon>
    </lineage>
</organism>
<reference evidence="6" key="1">
    <citation type="journal article" date="2001" name="J. Bacteriol.">
        <title>Identification of a genomic island present in the majority of pathogenic isolates of Pseudomonas aeruginosa.</title>
        <authorList>
            <person name="Liang X."/>
            <person name="Pham X.Q."/>
            <person name="Olson M.V."/>
            <person name="Lory S."/>
        </authorList>
    </citation>
    <scope>NUCLEOTIDE SEQUENCE</scope>
</reference>
<keyword evidence="4" id="KW-0067">ATP-binding</keyword>
<evidence type="ECO:0000256" key="3">
    <source>
        <dbReference type="ARBA" id="ARBA00022806"/>
    </source>
</evidence>
<proteinExistence type="predicted"/>
<keyword evidence="3" id="KW-0347">Helicase</keyword>
<evidence type="ECO:0000259" key="5">
    <source>
        <dbReference type="Pfam" id="PF00580"/>
    </source>
</evidence>
<evidence type="ECO:0000256" key="1">
    <source>
        <dbReference type="ARBA" id="ARBA00022741"/>
    </source>
</evidence>